<dbReference type="InterPro" id="IPR036610">
    <property type="entry name" value="PEBP-like_sf"/>
</dbReference>
<keyword evidence="3" id="KW-1185">Reference proteome</keyword>
<dbReference type="Proteomes" id="UP001385951">
    <property type="component" value="Unassembled WGS sequence"/>
</dbReference>
<evidence type="ECO:0008006" key="4">
    <source>
        <dbReference type="Google" id="ProtNLM"/>
    </source>
</evidence>
<feature type="region of interest" description="Disordered" evidence="1">
    <location>
        <begin position="49"/>
        <end position="84"/>
    </location>
</feature>
<protein>
    <recommendedName>
        <fullName evidence="4">PEBP-like protein</fullName>
    </recommendedName>
</protein>
<evidence type="ECO:0000256" key="1">
    <source>
        <dbReference type="SAM" id="MobiDB-lite"/>
    </source>
</evidence>
<proteinExistence type="predicted"/>
<organism evidence="2 3">
    <name type="scientific">Cerrena zonata</name>
    <dbReference type="NCBI Taxonomy" id="2478898"/>
    <lineage>
        <taxon>Eukaryota</taxon>
        <taxon>Fungi</taxon>
        <taxon>Dikarya</taxon>
        <taxon>Basidiomycota</taxon>
        <taxon>Agaricomycotina</taxon>
        <taxon>Agaricomycetes</taxon>
        <taxon>Polyporales</taxon>
        <taxon>Cerrenaceae</taxon>
        <taxon>Cerrena</taxon>
    </lineage>
</organism>
<dbReference type="Pfam" id="PF01161">
    <property type="entry name" value="PBP"/>
    <property type="match status" value="1"/>
</dbReference>
<accession>A0AAW0GET1</accession>
<dbReference type="CDD" id="cd00866">
    <property type="entry name" value="PEBP_euk"/>
    <property type="match status" value="1"/>
</dbReference>
<dbReference type="PANTHER" id="PTHR11362">
    <property type="entry name" value="PHOSPHATIDYLETHANOLAMINE-BINDING PROTEIN"/>
    <property type="match status" value="1"/>
</dbReference>
<sequence>MFSLRRATRAYNGLTRVRYNVTVASTQSVEPTLAPAPPPPPAKKAEAAEALANSAQASSKEDKPSTATRKRGRAGPTGRPLINLERPRQYSRPIGVGVLPVYDQALGYIKRDSKLRKAELEEYRALLKKAESTPDWNQDDLEKLKEKIRILEVQSEINLPSVRWKARNGMADMSQPVYRHLVEQRWREDGPLDMLMERIYQMGVVPDMMPEMHPSFDLRVNFPEPPPQDPVRRARVKRKYEKIEPGVFLLPEQTRRPPMLYTTVFHTDPRLYTLLMVDLDVPNPDDQAFQTYLHWLQPNISLSAFSESPIPITTSHTKYVPPHPQKGTNYHRYALLLVPQSHPTEKVTIPVPTEEERLGFNYRAFSEFYGLDAGKGGGAFMWREVWDETVSQIYRDTLKKEEPVFGRSPKPDPYAEVKQTKKYIL</sequence>
<dbReference type="InterPro" id="IPR035810">
    <property type="entry name" value="PEBP_euk"/>
</dbReference>
<reference evidence="2 3" key="1">
    <citation type="submission" date="2022-09" db="EMBL/GenBank/DDBJ databases">
        <authorList>
            <person name="Palmer J.M."/>
        </authorList>
    </citation>
    <scope>NUCLEOTIDE SEQUENCE [LARGE SCALE GENOMIC DNA]</scope>
    <source>
        <strain evidence="2 3">DSM 7382</strain>
    </source>
</reference>
<name>A0AAW0GET1_9APHY</name>
<dbReference type="EMBL" id="JASBNA010000011">
    <property type="protein sequence ID" value="KAK7688111.1"/>
    <property type="molecule type" value="Genomic_DNA"/>
</dbReference>
<gene>
    <name evidence="2" type="ORF">QCA50_008481</name>
</gene>
<dbReference type="Gene3D" id="3.90.280.10">
    <property type="entry name" value="PEBP-like"/>
    <property type="match status" value="1"/>
</dbReference>
<dbReference type="PANTHER" id="PTHR11362:SF82">
    <property type="entry name" value="PHOSPHATIDYLETHANOLAMINE-BINDING PROTEIN 4"/>
    <property type="match status" value="1"/>
</dbReference>
<dbReference type="Gene3D" id="1.20.58.1180">
    <property type="match status" value="1"/>
</dbReference>
<dbReference type="SUPFAM" id="SSF49777">
    <property type="entry name" value="PEBP-like"/>
    <property type="match status" value="1"/>
</dbReference>
<evidence type="ECO:0000313" key="3">
    <source>
        <dbReference type="Proteomes" id="UP001385951"/>
    </source>
</evidence>
<evidence type="ECO:0000313" key="2">
    <source>
        <dbReference type="EMBL" id="KAK7688111.1"/>
    </source>
</evidence>
<comment type="caution">
    <text evidence="2">The sequence shown here is derived from an EMBL/GenBank/DDBJ whole genome shotgun (WGS) entry which is preliminary data.</text>
</comment>
<dbReference type="AlphaFoldDB" id="A0AAW0GET1"/>
<dbReference type="InterPro" id="IPR008914">
    <property type="entry name" value="PEBP"/>
</dbReference>